<evidence type="ECO:0000256" key="1">
    <source>
        <dbReference type="SAM" id="Phobius"/>
    </source>
</evidence>
<feature type="transmembrane region" description="Helical" evidence="1">
    <location>
        <begin position="52"/>
        <end position="76"/>
    </location>
</feature>
<name>A0A3N4DD98_9GAMM</name>
<evidence type="ECO:0000313" key="5">
    <source>
        <dbReference type="Proteomes" id="UP000278855"/>
    </source>
</evidence>
<keyword evidence="1" id="KW-0812">Transmembrane</keyword>
<keyword evidence="1" id="KW-1133">Transmembrane helix</keyword>
<accession>A0A3N4DD98</accession>
<keyword evidence="1" id="KW-0472">Membrane</keyword>
<dbReference type="InterPro" id="IPR025982">
    <property type="entry name" value="SieB"/>
</dbReference>
<gene>
    <name evidence="3" type="ORF">EGC77_21680</name>
    <name evidence="2" type="ORF">EGC80_01740</name>
</gene>
<proteinExistence type="predicted"/>
<evidence type="ECO:0000313" key="2">
    <source>
        <dbReference type="EMBL" id="AZG33771.1"/>
    </source>
</evidence>
<reference evidence="2 4" key="1">
    <citation type="submission" date="2018-11" db="EMBL/GenBank/DDBJ databases">
        <title>Shewanella sp. M2.</title>
        <authorList>
            <person name="Hwang Y.J."/>
            <person name="Hwang C.Y."/>
        </authorList>
    </citation>
    <scope>NUCLEOTIDE SEQUENCE [LARGE SCALE GENOMIC DNA]</scope>
    <source>
        <strain evidence="2 4">M2</strain>
    </source>
</reference>
<feature type="transmembrane region" description="Helical" evidence="1">
    <location>
        <begin position="21"/>
        <end position="40"/>
    </location>
</feature>
<evidence type="ECO:0008006" key="6">
    <source>
        <dbReference type="Google" id="ProtNLM"/>
    </source>
</evidence>
<dbReference type="OrthoDB" id="1347838at2"/>
<protein>
    <recommendedName>
        <fullName evidence="6">Superinfection exclusion protein B</fullName>
    </recommendedName>
</protein>
<dbReference type="AlphaFoldDB" id="A0A3N4DD98"/>
<dbReference type="Proteomes" id="UP000273778">
    <property type="component" value="Chromosome"/>
</dbReference>
<evidence type="ECO:0000313" key="3">
    <source>
        <dbReference type="EMBL" id="RPA22517.1"/>
    </source>
</evidence>
<sequence>MMKMKTGTIKMLNSKRLFVSVMSWIIVTCTSLLFAPKYLLASLSLDKLVSEYGQFIGLGLIIGVAYFLSQIFAFVVDESIVYLRQKRTVETIEVKVKLLDPAERALLREFFLQGQTILTLPQNELAVKNLVNTSILEMLGNERHYAIQGPTAEYKISMQARNYLNRDVLRLPAGEPSADEMNYLIKTRPHFINGLVQSRKHAA</sequence>
<reference evidence="5" key="2">
    <citation type="submission" date="2018-11" db="EMBL/GenBank/DDBJ databases">
        <title>Shewanella sp. R106.</title>
        <authorList>
            <person name="Hwang Y.J."/>
            <person name="Hwang C.Y."/>
        </authorList>
    </citation>
    <scope>NUCLEOTIDE SEQUENCE [LARGE SCALE GENOMIC DNA]</scope>
    <source>
        <strain evidence="5">R106</strain>
    </source>
</reference>
<reference evidence="3" key="3">
    <citation type="submission" date="2018-11" db="EMBL/GenBank/DDBJ databases">
        <authorList>
            <person name="Hwang Y.J."/>
            <person name="Hwang C.Y."/>
        </authorList>
    </citation>
    <scope>NUCLEOTIDE SEQUENCE</scope>
    <source>
        <strain evidence="3">R106</strain>
    </source>
</reference>
<dbReference type="Pfam" id="PF14163">
    <property type="entry name" value="SieB"/>
    <property type="match status" value="1"/>
</dbReference>
<dbReference type="EMBL" id="RKKB01000036">
    <property type="protein sequence ID" value="RPA22517.1"/>
    <property type="molecule type" value="Genomic_DNA"/>
</dbReference>
<dbReference type="KEGG" id="spsr:EGC80_01740"/>
<dbReference type="Proteomes" id="UP000278855">
    <property type="component" value="Unassembled WGS sequence"/>
</dbReference>
<dbReference type="EMBL" id="CP034073">
    <property type="protein sequence ID" value="AZG33771.1"/>
    <property type="molecule type" value="Genomic_DNA"/>
</dbReference>
<keyword evidence="4" id="KW-1185">Reference proteome</keyword>
<organism evidence="3 5">
    <name type="scientific">Shewanella psychromarinicola</name>
    <dbReference type="NCBI Taxonomy" id="2487742"/>
    <lineage>
        <taxon>Bacteria</taxon>
        <taxon>Pseudomonadati</taxon>
        <taxon>Pseudomonadota</taxon>
        <taxon>Gammaproteobacteria</taxon>
        <taxon>Alteromonadales</taxon>
        <taxon>Shewanellaceae</taxon>
        <taxon>Shewanella</taxon>
    </lineage>
</organism>
<evidence type="ECO:0000313" key="4">
    <source>
        <dbReference type="Proteomes" id="UP000273778"/>
    </source>
</evidence>